<accession>A0AC34G6X1</accession>
<name>A0AC34G6X1_9BILA</name>
<proteinExistence type="predicted"/>
<dbReference type="Proteomes" id="UP000887579">
    <property type="component" value="Unplaced"/>
</dbReference>
<evidence type="ECO:0000313" key="2">
    <source>
        <dbReference type="WBParaSite" id="ES5_v2.g25248.t1"/>
    </source>
</evidence>
<evidence type="ECO:0000313" key="1">
    <source>
        <dbReference type="Proteomes" id="UP000887579"/>
    </source>
</evidence>
<sequence>MRNIPSILTKSEATAKLIDEKIPVNITNLQGIMAVSELQVQAVIYSLYRSLPNPHRVGCLSFDLSEQAQLAIEEYKKERGWRTGIYDYFTQIDCDKISPIDMSKCILNDQGIFEDFEILMVPIFMKFEDFRLRGFVFGFFEIKHFALAVFHIKENTVFYFDSCYRKPDINFFLIKKAVEKCYDTIFSLQKKQDCDNLIARQKDPYHCAIYLCVNIEQIISCKVPSKNIFYGMDGHRTRYERLMHNYVNVFNIPLDTEKEDFGIHMSRAGKVKNLELKYNSEGRLYAEFYYDSPPTATEYAQKHLSSYRQTEVEIIKVLFTTLFDTANVD</sequence>
<protein>
    <submittedName>
        <fullName evidence="2">Ubiquitin-like protease family profile domain-containing protein</fullName>
    </submittedName>
</protein>
<dbReference type="WBParaSite" id="ES5_v2.g25248.t1">
    <property type="protein sequence ID" value="ES5_v2.g25248.t1"/>
    <property type="gene ID" value="ES5_v2.g25248"/>
</dbReference>
<reference evidence="2" key="1">
    <citation type="submission" date="2022-11" db="UniProtKB">
        <authorList>
            <consortium name="WormBaseParasite"/>
        </authorList>
    </citation>
    <scope>IDENTIFICATION</scope>
</reference>
<organism evidence="1 2">
    <name type="scientific">Panagrolaimus sp. ES5</name>
    <dbReference type="NCBI Taxonomy" id="591445"/>
    <lineage>
        <taxon>Eukaryota</taxon>
        <taxon>Metazoa</taxon>
        <taxon>Ecdysozoa</taxon>
        <taxon>Nematoda</taxon>
        <taxon>Chromadorea</taxon>
        <taxon>Rhabditida</taxon>
        <taxon>Tylenchina</taxon>
        <taxon>Panagrolaimomorpha</taxon>
        <taxon>Panagrolaimoidea</taxon>
        <taxon>Panagrolaimidae</taxon>
        <taxon>Panagrolaimus</taxon>
    </lineage>
</organism>